<comment type="similarity">
    <text evidence="1 8">Belongs to the bacterial histone-like protein family.</text>
</comment>
<dbReference type="Pfam" id="PF00216">
    <property type="entry name" value="Bac_DNA_binding"/>
    <property type="match status" value="1"/>
</dbReference>
<evidence type="ECO:0000256" key="7">
    <source>
        <dbReference type="ARBA" id="ARBA00023172"/>
    </source>
</evidence>
<evidence type="ECO:0000256" key="2">
    <source>
        <dbReference type="ARBA" id="ARBA00018700"/>
    </source>
</evidence>
<sequence length="112" mass="12074">MIKSELILRIAAQNPHLYERDVEAVMNAILGRISDALVAGDRVELRGFGAFTVKARAARAGRNPKTGEAVPVGDKLVPAFKTGKTMQARLNAPEASALAEIEATAHRLLRRS</sequence>
<accession>A0ABV2LC08</accession>
<evidence type="ECO:0000256" key="9">
    <source>
        <dbReference type="RuleBase" id="RU003941"/>
    </source>
</evidence>
<dbReference type="InterPro" id="IPR010992">
    <property type="entry name" value="IHF-like_DNA-bd_dom_sf"/>
</dbReference>
<dbReference type="CDD" id="cd13836">
    <property type="entry name" value="IHF_B"/>
    <property type="match status" value="1"/>
</dbReference>
<keyword evidence="7 9" id="KW-0233">DNA recombination</keyword>
<dbReference type="PRINTS" id="PR01727">
    <property type="entry name" value="DNABINDINGHU"/>
</dbReference>
<evidence type="ECO:0000256" key="1">
    <source>
        <dbReference type="ARBA" id="ARBA00010529"/>
    </source>
</evidence>
<comment type="function">
    <text evidence="9">This protein is one of the two subunits of integration host factor, a specific DNA-binding protein that functions in genetic recombination as well as in transcriptional and translational control.</text>
</comment>
<keyword evidence="3 9" id="KW-0810">Translation regulation</keyword>
<dbReference type="InterPro" id="IPR020816">
    <property type="entry name" value="Histone-like_DNA-bd_CS"/>
</dbReference>
<dbReference type="PROSITE" id="PS00045">
    <property type="entry name" value="HISTONE_LIKE"/>
    <property type="match status" value="1"/>
</dbReference>
<evidence type="ECO:0000256" key="8">
    <source>
        <dbReference type="RuleBase" id="RU003939"/>
    </source>
</evidence>
<evidence type="ECO:0000256" key="3">
    <source>
        <dbReference type="ARBA" id="ARBA00022845"/>
    </source>
</evidence>
<protein>
    <recommendedName>
        <fullName evidence="2 9">Integration host factor subunit beta</fullName>
    </recommendedName>
</protein>
<dbReference type="Gene3D" id="4.10.520.10">
    <property type="entry name" value="IHF-like DNA-binding proteins"/>
    <property type="match status" value="1"/>
</dbReference>
<dbReference type="SUPFAM" id="SSF47729">
    <property type="entry name" value="IHF-like DNA-binding proteins"/>
    <property type="match status" value="1"/>
</dbReference>
<dbReference type="Proteomes" id="UP001549145">
    <property type="component" value="Unassembled WGS sequence"/>
</dbReference>
<keyword evidence="6 9" id="KW-0804">Transcription</keyword>
<evidence type="ECO:0000256" key="6">
    <source>
        <dbReference type="ARBA" id="ARBA00023163"/>
    </source>
</evidence>
<reference evidence="10 11" key="1">
    <citation type="submission" date="2024-06" db="EMBL/GenBank/DDBJ databases">
        <title>Genomic Encyclopedia of Type Strains, Phase IV (KMG-IV): sequencing the most valuable type-strain genomes for metagenomic binning, comparative biology and taxonomic classification.</title>
        <authorList>
            <person name="Goeker M."/>
        </authorList>
    </citation>
    <scope>NUCLEOTIDE SEQUENCE [LARGE SCALE GENOMIC DNA]</scope>
    <source>
        <strain evidence="10 11">DSM 21331</strain>
    </source>
</reference>
<evidence type="ECO:0000313" key="11">
    <source>
        <dbReference type="Proteomes" id="UP001549145"/>
    </source>
</evidence>
<dbReference type="NCBIfam" id="TIGR00988">
    <property type="entry name" value="hip"/>
    <property type="match status" value="1"/>
</dbReference>
<keyword evidence="11" id="KW-1185">Reference proteome</keyword>
<dbReference type="InterPro" id="IPR000119">
    <property type="entry name" value="Hist_DNA-bd"/>
</dbReference>
<dbReference type="PANTHER" id="PTHR33175:SF5">
    <property type="entry name" value="INTEGRATION HOST FACTOR SUBUNIT BETA"/>
    <property type="match status" value="1"/>
</dbReference>
<dbReference type="SMART" id="SM00411">
    <property type="entry name" value="BHL"/>
    <property type="match status" value="1"/>
</dbReference>
<keyword evidence="4 9" id="KW-0805">Transcription regulation</keyword>
<proteinExistence type="inferred from homology"/>
<dbReference type="EMBL" id="JBEPMM010000027">
    <property type="protein sequence ID" value="MET3695373.1"/>
    <property type="molecule type" value="Genomic_DNA"/>
</dbReference>
<dbReference type="InterPro" id="IPR005685">
    <property type="entry name" value="IHF_beta"/>
</dbReference>
<evidence type="ECO:0000313" key="10">
    <source>
        <dbReference type="EMBL" id="MET3695373.1"/>
    </source>
</evidence>
<comment type="subunit">
    <text evidence="9">Heterodimer of an alpha and a beta chain.</text>
</comment>
<name>A0ABV2LC08_9HYPH</name>
<evidence type="ECO:0000256" key="5">
    <source>
        <dbReference type="ARBA" id="ARBA00023125"/>
    </source>
</evidence>
<dbReference type="NCBIfam" id="NF001222">
    <property type="entry name" value="PRK00199.1"/>
    <property type="match status" value="1"/>
</dbReference>
<comment type="caution">
    <text evidence="10">The sequence shown here is derived from an EMBL/GenBank/DDBJ whole genome shotgun (WGS) entry which is preliminary data.</text>
</comment>
<organism evidence="10 11">
    <name type="scientific">Methylobacterium goesingense</name>
    <dbReference type="NCBI Taxonomy" id="243690"/>
    <lineage>
        <taxon>Bacteria</taxon>
        <taxon>Pseudomonadati</taxon>
        <taxon>Pseudomonadota</taxon>
        <taxon>Alphaproteobacteria</taxon>
        <taxon>Hyphomicrobiales</taxon>
        <taxon>Methylobacteriaceae</taxon>
        <taxon>Methylobacterium</taxon>
    </lineage>
</organism>
<evidence type="ECO:0000256" key="4">
    <source>
        <dbReference type="ARBA" id="ARBA00023015"/>
    </source>
</evidence>
<gene>
    <name evidence="10" type="ORF">ABID43_004941</name>
</gene>
<dbReference type="PANTHER" id="PTHR33175">
    <property type="entry name" value="DNA-BINDING PROTEIN HU"/>
    <property type="match status" value="1"/>
</dbReference>
<keyword evidence="5 9" id="KW-0238">DNA-binding</keyword>
<dbReference type="RefSeq" id="WP_238279339.1">
    <property type="nucleotide sequence ID" value="NZ_BPQL01000055.1"/>
</dbReference>